<name>J0WUZ6_AURST</name>
<keyword evidence="2" id="KW-1133">Transmembrane helix</keyword>
<accession>J0WUZ6</accession>
<feature type="compositionally biased region" description="Polar residues" evidence="1">
    <location>
        <begin position="287"/>
        <end position="296"/>
    </location>
</feature>
<feature type="signal peptide" evidence="3">
    <location>
        <begin position="1"/>
        <end position="18"/>
    </location>
</feature>
<dbReference type="AlphaFoldDB" id="J0WUZ6"/>
<feature type="compositionally biased region" description="Basic residues" evidence="1">
    <location>
        <begin position="404"/>
        <end position="421"/>
    </location>
</feature>
<evidence type="ECO:0008006" key="6">
    <source>
        <dbReference type="Google" id="ProtNLM"/>
    </source>
</evidence>
<reference evidence="5" key="1">
    <citation type="journal article" date="2012" name="Science">
        <title>The Paleozoic origin of enzymatic lignin decomposition reconstructed from 31 fungal genomes.</title>
        <authorList>
            <person name="Floudas D."/>
            <person name="Binder M."/>
            <person name="Riley R."/>
            <person name="Barry K."/>
            <person name="Blanchette R.A."/>
            <person name="Henrissat B."/>
            <person name="Martinez A.T."/>
            <person name="Otillar R."/>
            <person name="Spatafora J.W."/>
            <person name="Yadav J.S."/>
            <person name="Aerts A."/>
            <person name="Benoit I."/>
            <person name="Boyd A."/>
            <person name="Carlson A."/>
            <person name="Copeland A."/>
            <person name="Coutinho P.M."/>
            <person name="de Vries R.P."/>
            <person name="Ferreira P."/>
            <person name="Findley K."/>
            <person name="Foster B."/>
            <person name="Gaskell J."/>
            <person name="Glotzer D."/>
            <person name="Gorecki P."/>
            <person name="Heitman J."/>
            <person name="Hesse C."/>
            <person name="Hori C."/>
            <person name="Igarashi K."/>
            <person name="Jurgens J.A."/>
            <person name="Kallen N."/>
            <person name="Kersten P."/>
            <person name="Kohler A."/>
            <person name="Kuees U."/>
            <person name="Kumar T.K.A."/>
            <person name="Kuo A."/>
            <person name="LaButti K."/>
            <person name="Larrondo L.F."/>
            <person name="Lindquist E."/>
            <person name="Ling A."/>
            <person name="Lombard V."/>
            <person name="Lucas S."/>
            <person name="Lundell T."/>
            <person name="Martin R."/>
            <person name="McLaughlin D.J."/>
            <person name="Morgenstern I."/>
            <person name="Morin E."/>
            <person name="Murat C."/>
            <person name="Nagy L.G."/>
            <person name="Nolan M."/>
            <person name="Ohm R.A."/>
            <person name="Patyshakuliyeva A."/>
            <person name="Rokas A."/>
            <person name="Ruiz-Duenas F.J."/>
            <person name="Sabat G."/>
            <person name="Salamov A."/>
            <person name="Samejima M."/>
            <person name="Schmutz J."/>
            <person name="Slot J.C."/>
            <person name="St John F."/>
            <person name="Stenlid J."/>
            <person name="Sun H."/>
            <person name="Sun S."/>
            <person name="Syed K."/>
            <person name="Tsang A."/>
            <person name="Wiebenga A."/>
            <person name="Young D."/>
            <person name="Pisabarro A."/>
            <person name="Eastwood D.C."/>
            <person name="Martin F."/>
            <person name="Cullen D."/>
            <person name="Grigoriev I.V."/>
            <person name="Hibbett D.S."/>
        </authorList>
    </citation>
    <scope>NUCLEOTIDE SEQUENCE [LARGE SCALE GENOMIC DNA]</scope>
    <source>
        <strain evidence="5">TFB10046</strain>
    </source>
</reference>
<evidence type="ECO:0000256" key="1">
    <source>
        <dbReference type="SAM" id="MobiDB-lite"/>
    </source>
</evidence>
<proteinExistence type="predicted"/>
<feature type="compositionally biased region" description="Polar residues" evidence="1">
    <location>
        <begin position="362"/>
        <end position="378"/>
    </location>
</feature>
<feature type="transmembrane region" description="Helical" evidence="2">
    <location>
        <begin position="189"/>
        <end position="214"/>
    </location>
</feature>
<organism evidence="4 5">
    <name type="scientific">Auricularia subglabra (strain TFB-10046 / SS5)</name>
    <name type="common">White-rot fungus</name>
    <name type="synonym">Auricularia delicata (strain TFB10046)</name>
    <dbReference type="NCBI Taxonomy" id="717982"/>
    <lineage>
        <taxon>Eukaryota</taxon>
        <taxon>Fungi</taxon>
        <taxon>Dikarya</taxon>
        <taxon>Basidiomycota</taxon>
        <taxon>Agaricomycotina</taxon>
        <taxon>Agaricomycetes</taxon>
        <taxon>Auriculariales</taxon>
        <taxon>Auriculariaceae</taxon>
        <taxon>Auricularia</taxon>
    </lineage>
</organism>
<gene>
    <name evidence="4" type="ORF">AURDEDRAFT_173028</name>
</gene>
<dbReference type="OrthoDB" id="10644513at2759"/>
<keyword evidence="5" id="KW-1185">Reference proteome</keyword>
<keyword evidence="2" id="KW-0812">Transmembrane</keyword>
<protein>
    <recommendedName>
        <fullName evidence="6">Mid2 domain-containing protein</fullName>
    </recommendedName>
</protein>
<feature type="chain" id="PRO_5005352031" description="Mid2 domain-containing protein" evidence="3">
    <location>
        <begin position="19"/>
        <end position="434"/>
    </location>
</feature>
<sequence>MRFPIISALLLAPTLARAATKTYSNDDAAVTYSPTTMPKGSCKTSDLDSCQNSWWVQTLSTGRTMHQTFGTSASLTFKFTGSKVTFNGYTSPSGGEADISVDGAQTQRLNFKSNDGSISWEVPMWTSQGLTVGDHTVRLDYVASSSANAPDAKWVIGVNSFLVDNGSSSGNNISEGDTEYTAKDNRDKVISLAAGLSGGFALLLVLMACLFYWYKRRTTDAAYYGRPLHPIYSNGYVEQGYHNPGGPMQPGYMQQHPAYHPAAMHNAGSGSGLHVIDPFATPPRAGSNVTSSSSGAGPNAHHHLRHHQYTSSSSALMPNGSHHDLPAQQPQYPPQPQPRPRVDVSHDDGHALRPPERPWPASPSTETTHSYESWTSSDFGPVPSPFIANGRTLPPSSGGDEKARRNHRQRSRVAGPRRHQSTRSTQPPPYDEAR</sequence>
<evidence type="ECO:0000256" key="3">
    <source>
        <dbReference type="SAM" id="SignalP"/>
    </source>
</evidence>
<evidence type="ECO:0000313" key="4">
    <source>
        <dbReference type="EMBL" id="EJD37887.1"/>
    </source>
</evidence>
<dbReference type="InParanoid" id="J0WUZ6"/>
<dbReference type="KEGG" id="adl:AURDEDRAFT_173028"/>
<feature type="compositionally biased region" description="Basic and acidic residues" evidence="1">
    <location>
        <begin position="340"/>
        <end position="356"/>
    </location>
</feature>
<evidence type="ECO:0000256" key="2">
    <source>
        <dbReference type="SAM" id="Phobius"/>
    </source>
</evidence>
<keyword evidence="3" id="KW-0732">Signal</keyword>
<dbReference type="EMBL" id="JH687833">
    <property type="protein sequence ID" value="EJD37887.1"/>
    <property type="molecule type" value="Genomic_DNA"/>
</dbReference>
<keyword evidence="2" id="KW-0472">Membrane</keyword>
<dbReference type="Proteomes" id="UP000006514">
    <property type="component" value="Unassembled WGS sequence"/>
</dbReference>
<feature type="region of interest" description="Disordered" evidence="1">
    <location>
        <begin position="273"/>
        <end position="434"/>
    </location>
</feature>
<evidence type="ECO:0000313" key="5">
    <source>
        <dbReference type="Proteomes" id="UP000006514"/>
    </source>
</evidence>
<dbReference type="Gene3D" id="2.60.120.260">
    <property type="entry name" value="Galactose-binding domain-like"/>
    <property type="match status" value="1"/>
</dbReference>